<feature type="compositionally biased region" description="Polar residues" evidence="1">
    <location>
        <begin position="37"/>
        <end position="46"/>
    </location>
</feature>
<accession>A0A1M5PKD8</accession>
<sequence length="80" mass="8069">MRKVGAFLGSLAALAIMTAPVLAKSSTAAPPAEDKSAPSQCHSLQQGPGGAWIEIPCQEVGSPAPARPRPPGRSAETVGH</sequence>
<evidence type="ECO:0000313" key="3">
    <source>
        <dbReference type="EMBL" id="SHH02254.1"/>
    </source>
</evidence>
<feature type="signal peptide" evidence="2">
    <location>
        <begin position="1"/>
        <end position="23"/>
    </location>
</feature>
<dbReference type="AlphaFoldDB" id="A0A1M5PKD8"/>
<feature type="region of interest" description="Disordered" evidence="1">
    <location>
        <begin position="60"/>
        <end position="80"/>
    </location>
</feature>
<proteinExistence type="predicted"/>
<gene>
    <name evidence="3" type="ORF">SAMN05443248_3407</name>
</gene>
<keyword evidence="2" id="KW-0732">Signal</keyword>
<evidence type="ECO:0000313" key="4">
    <source>
        <dbReference type="Proteomes" id="UP000189796"/>
    </source>
</evidence>
<evidence type="ECO:0008006" key="5">
    <source>
        <dbReference type="Google" id="ProtNLM"/>
    </source>
</evidence>
<protein>
    <recommendedName>
        <fullName evidence="5">Porin</fullName>
    </recommendedName>
</protein>
<dbReference type="EMBL" id="LT670817">
    <property type="protein sequence ID" value="SHH02254.1"/>
    <property type="molecule type" value="Genomic_DNA"/>
</dbReference>
<evidence type="ECO:0000256" key="2">
    <source>
        <dbReference type="SAM" id="SignalP"/>
    </source>
</evidence>
<name>A0A1M5PKD8_9BRAD</name>
<evidence type="ECO:0000256" key="1">
    <source>
        <dbReference type="SAM" id="MobiDB-lite"/>
    </source>
</evidence>
<dbReference type="RefSeq" id="WP_079602414.1">
    <property type="nucleotide sequence ID" value="NZ_LT670817.1"/>
</dbReference>
<reference evidence="3 4" key="1">
    <citation type="submission" date="2016-11" db="EMBL/GenBank/DDBJ databases">
        <authorList>
            <person name="Jaros S."/>
            <person name="Januszkiewicz K."/>
            <person name="Wedrychowicz H."/>
        </authorList>
    </citation>
    <scope>NUCLEOTIDE SEQUENCE [LARGE SCALE GENOMIC DNA]</scope>
    <source>
        <strain evidence="3 4">GAS138</strain>
    </source>
</reference>
<organism evidence="3 4">
    <name type="scientific">Bradyrhizobium erythrophlei</name>
    <dbReference type="NCBI Taxonomy" id="1437360"/>
    <lineage>
        <taxon>Bacteria</taxon>
        <taxon>Pseudomonadati</taxon>
        <taxon>Pseudomonadota</taxon>
        <taxon>Alphaproteobacteria</taxon>
        <taxon>Hyphomicrobiales</taxon>
        <taxon>Nitrobacteraceae</taxon>
        <taxon>Bradyrhizobium</taxon>
    </lineage>
</organism>
<dbReference type="OrthoDB" id="8141532at2"/>
<feature type="region of interest" description="Disordered" evidence="1">
    <location>
        <begin position="24"/>
        <end position="48"/>
    </location>
</feature>
<dbReference type="Proteomes" id="UP000189796">
    <property type="component" value="Chromosome I"/>
</dbReference>
<feature type="chain" id="PRO_5012251709" description="Porin" evidence="2">
    <location>
        <begin position="24"/>
        <end position="80"/>
    </location>
</feature>